<accession>A0A813J6W4</accession>
<evidence type="ECO:0000313" key="2">
    <source>
        <dbReference type="Proteomes" id="UP000626109"/>
    </source>
</evidence>
<dbReference type="EMBL" id="CAJNNW010023895">
    <property type="protein sequence ID" value="CAE8671354.1"/>
    <property type="molecule type" value="Genomic_DNA"/>
</dbReference>
<proteinExistence type="predicted"/>
<comment type="caution">
    <text evidence="1">The sequence shown here is derived from an EMBL/GenBank/DDBJ whole genome shotgun (WGS) entry which is preliminary data.</text>
</comment>
<feature type="non-terminal residue" evidence="1">
    <location>
        <position position="1"/>
    </location>
</feature>
<feature type="non-terminal residue" evidence="1">
    <location>
        <position position="66"/>
    </location>
</feature>
<dbReference type="Proteomes" id="UP000626109">
    <property type="component" value="Unassembled WGS sequence"/>
</dbReference>
<reference evidence="1" key="1">
    <citation type="submission" date="2021-02" db="EMBL/GenBank/DDBJ databases">
        <authorList>
            <person name="Dougan E. K."/>
            <person name="Rhodes N."/>
            <person name="Thang M."/>
            <person name="Chan C."/>
        </authorList>
    </citation>
    <scope>NUCLEOTIDE SEQUENCE</scope>
</reference>
<protein>
    <submittedName>
        <fullName evidence="1">Uncharacterized protein</fullName>
    </submittedName>
</protein>
<sequence length="66" mass="7004">AWVSLLSGSSLPGVEGIELHQCYSDVVLGPVAAASKKGFAVDDTTFRFCSHEIPGRWPNADEPVTS</sequence>
<evidence type="ECO:0000313" key="1">
    <source>
        <dbReference type="EMBL" id="CAE8671354.1"/>
    </source>
</evidence>
<gene>
    <name evidence="1" type="ORF">PGLA2088_LOCUS17689</name>
</gene>
<name>A0A813J6W4_POLGL</name>
<organism evidence="1 2">
    <name type="scientific">Polarella glacialis</name>
    <name type="common">Dinoflagellate</name>
    <dbReference type="NCBI Taxonomy" id="89957"/>
    <lineage>
        <taxon>Eukaryota</taxon>
        <taxon>Sar</taxon>
        <taxon>Alveolata</taxon>
        <taxon>Dinophyceae</taxon>
        <taxon>Suessiales</taxon>
        <taxon>Suessiaceae</taxon>
        <taxon>Polarella</taxon>
    </lineage>
</organism>
<dbReference type="AlphaFoldDB" id="A0A813J6W4"/>